<dbReference type="InterPro" id="IPR036365">
    <property type="entry name" value="PGBD-like_sf"/>
</dbReference>
<dbReference type="InterPro" id="IPR001309">
    <property type="entry name" value="Pept_C14_p20"/>
</dbReference>
<dbReference type="InterPro" id="IPR052039">
    <property type="entry name" value="Caspase-related_regulators"/>
</dbReference>
<comment type="caution">
    <text evidence="4">The sequence shown here is derived from an EMBL/GenBank/DDBJ whole genome shotgun (WGS) entry which is preliminary data.</text>
</comment>
<keyword evidence="2" id="KW-0732">Signal</keyword>
<feature type="compositionally biased region" description="Low complexity" evidence="1">
    <location>
        <begin position="258"/>
        <end position="273"/>
    </location>
</feature>
<dbReference type="AlphaFoldDB" id="A0A8J7IKF2"/>
<dbReference type="Pfam" id="PF00656">
    <property type="entry name" value="Peptidase_C14"/>
    <property type="match status" value="1"/>
</dbReference>
<dbReference type="Gene3D" id="3.40.50.1460">
    <property type="match status" value="1"/>
</dbReference>
<dbReference type="GO" id="GO:0004197">
    <property type="term" value="F:cysteine-type endopeptidase activity"/>
    <property type="evidence" value="ECO:0007669"/>
    <property type="project" value="InterPro"/>
</dbReference>
<evidence type="ECO:0000259" key="3">
    <source>
        <dbReference type="PROSITE" id="PS50208"/>
    </source>
</evidence>
<sequence>MPRLLAVFLLAVLLPLTAAADRRIGLVIGNDAYSDVAPLDKAVADAEAIAATLRAQGFEILTTTDADRREMNRSISTFTSRLQPGDTAFMFYAGHGVEIDGENYLLPTDIVAPASGERDFIKSESIALSALLDRVRATGARMTIAIIDACRNNPFETTTGRSIGGTRGLGRITAPQGTFVIFSAGAGQLALDELTEDDPARNSVFTRALLPRLSTPGLELRALVADLRVDVRRLARTVNHQQFPAYYDELLGDFYFAPADSAAPDPSPDTAEPSEADPQARMAALPPDQMRQDFDLARSIGTAAALQAFLDRYADRSEAFSYRMAEHLLAQTDKAGTDTPDAPPPAPAPPAVAPDRRAIIRDTQQALNAAGCSAGTADGIIGARTRSAFQRFITDTGANLAPTDLGTGRALALLRDSAGRRCKAVVAQPAPDTPGQRGGVDLSGSWQFRAKCPLFIQTTGTVRYRRTGPNTFSGPLTDSLGQTAATQVTLDGRKMNFVLRFPTATIYASGTLSADGNSYTNVATNGCSATVWRAG</sequence>
<feature type="region of interest" description="Disordered" evidence="1">
    <location>
        <begin position="258"/>
        <end position="280"/>
    </location>
</feature>
<dbReference type="SUPFAM" id="SSF52129">
    <property type="entry name" value="Caspase-like"/>
    <property type="match status" value="1"/>
</dbReference>
<feature type="signal peptide" evidence="2">
    <location>
        <begin position="1"/>
        <end position="20"/>
    </location>
</feature>
<dbReference type="InterPro" id="IPR029030">
    <property type="entry name" value="Caspase-like_dom_sf"/>
</dbReference>
<proteinExistence type="predicted"/>
<evidence type="ECO:0000313" key="5">
    <source>
        <dbReference type="Proteomes" id="UP000619079"/>
    </source>
</evidence>
<protein>
    <submittedName>
        <fullName evidence="4">Caspase family protein</fullName>
    </submittedName>
</protein>
<organism evidence="4 5">
    <name type="scientific">Sedimentitalea arenosa</name>
    <dbReference type="NCBI Taxonomy" id="2798803"/>
    <lineage>
        <taxon>Bacteria</taxon>
        <taxon>Pseudomonadati</taxon>
        <taxon>Pseudomonadota</taxon>
        <taxon>Alphaproteobacteria</taxon>
        <taxon>Rhodobacterales</taxon>
        <taxon>Paracoccaceae</taxon>
        <taxon>Sedimentitalea</taxon>
    </lineage>
</organism>
<evidence type="ECO:0000256" key="2">
    <source>
        <dbReference type="SAM" id="SignalP"/>
    </source>
</evidence>
<dbReference type="Gene3D" id="1.10.101.10">
    <property type="entry name" value="PGBD-like superfamily/PGBD"/>
    <property type="match status" value="1"/>
</dbReference>
<keyword evidence="5" id="KW-1185">Reference proteome</keyword>
<dbReference type="InterPro" id="IPR011600">
    <property type="entry name" value="Pept_C14_caspase"/>
</dbReference>
<dbReference type="RefSeq" id="WP_199024459.1">
    <property type="nucleotide sequence ID" value="NZ_JAELVR010000005.1"/>
</dbReference>
<dbReference type="PROSITE" id="PS50208">
    <property type="entry name" value="CASPASE_P20"/>
    <property type="match status" value="1"/>
</dbReference>
<dbReference type="PANTHER" id="PTHR22576:SF37">
    <property type="entry name" value="MUCOSA-ASSOCIATED LYMPHOID TISSUE LYMPHOMA TRANSLOCATION PROTEIN 1"/>
    <property type="match status" value="1"/>
</dbReference>
<feature type="domain" description="Caspase family p20" evidence="3">
    <location>
        <begin position="21"/>
        <end position="154"/>
    </location>
</feature>
<dbReference type="EMBL" id="JAELVR010000005">
    <property type="protein sequence ID" value="MBJ6371598.1"/>
    <property type="molecule type" value="Genomic_DNA"/>
</dbReference>
<feature type="chain" id="PRO_5035280358" evidence="2">
    <location>
        <begin position="21"/>
        <end position="535"/>
    </location>
</feature>
<dbReference type="GO" id="GO:0006508">
    <property type="term" value="P:proteolysis"/>
    <property type="evidence" value="ECO:0007669"/>
    <property type="project" value="InterPro"/>
</dbReference>
<accession>A0A8J7IKF2</accession>
<dbReference type="SUPFAM" id="SSF47090">
    <property type="entry name" value="PGBD-like"/>
    <property type="match status" value="1"/>
</dbReference>
<dbReference type="InterPro" id="IPR036366">
    <property type="entry name" value="PGBDSf"/>
</dbReference>
<name>A0A8J7IKF2_9RHOB</name>
<evidence type="ECO:0000256" key="1">
    <source>
        <dbReference type="SAM" id="MobiDB-lite"/>
    </source>
</evidence>
<evidence type="ECO:0000313" key="4">
    <source>
        <dbReference type="EMBL" id="MBJ6371598.1"/>
    </source>
</evidence>
<gene>
    <name evidence="4" type="ORF">JF290_08655</name>
</gene>
<dbReference type="Proteomes" id="UP000619079">
    <property type="component" value="Unassembled WGS sequence"/>
</dbReference>
<reference evidence="4" key="1">
    <citation type="submission" date="2020-12" db="EMBL/GenBank/DDBJ databases">
        <title>Sedimentitalea sp. nov., isolated from sand in Incheon.</title>
        <authorList>
            <person name="Kim W."/>
        </authorList>
    </citation>
    <scope>NUCLEOTIDE SEQUENCE</scope>
    <source>
        <strain evidence="4">CAU 1593</strain>
    </source>
</reference>
<dbReference type="PANTHER" id="PTHR22576">
    <property type="entry name" value="MUCOSA ASSOCIATED LYMPHOID TISSUE LYMPHOMA TRANSLOCATION PROTEIN 1/PARACASPASE"/>
    <property type="match status" value="1"/>
</dbReference>